<protein>
    <submittedName>
        <fullName evidence="2">Alpha/beta hydrolase</fullName>
    </submittedName>
</protein>
<dbReference type="Pfam" id="PF12146">
    <property type="entry name" value="Hydrolase_4"/>
    <property type="match status" value="1"/>
</dbReference>
<evidence type="ECO:0000259" key="1">
    <source>
        <dbReference type="Pfam" id="PF12146"/>
    </source>
</evidence>
<dbReference type="AlphaFoldDB" id="A0A848MJY8"/>
<proteinExistence type="predicted"/>
<comment type="caution">
    <text evidence="2">The sequence shown here is derived from an EMBL/GenBank/DDBJ whole genome shotgun (WGS) entry which is preliminary data.</text>
</comment>
<dbReference type="Gene3D" id="3.40.50.1820">
    <property type="entry name" value="alpha/beta hydrolase"/>
    <property type="match status" value="1"/>
</dbReference>
<keyword evidence="2" id="KW-0378">Hydrolase</keyword>
<dbReference type="SUPFAM" id="SSF53474">
    <property type="entry name" value="alpha/beta-Hydrolases"/>
    <property type="match status" value="1"/>
</dbReference>
<evidence type="ECO:0000313" key="2">
    <source>
        <dbReference type="EMBL" id="NMP27449.1"/>
    </source>
</evidence>
<dbReference type="RefSeq" id="WP_169403158.1">
    <property type="nucleotide sequence ID" value="NZ_JAADJU010000005.1"/>
</dbReference>
<keyword evidence="3" id="KW-1185">Reference proteome</keyword>
<dbReference type="Proteomes" id="UP000585363">
    <property type="component" value="Unassembled WGS sequence"/>
</dbReference>
<dbReference type="InterPro" id="IPR029058">
    <property type="entry name" value="AB_hydrolase_fold"/>
</dbReference>
<gene>
    <name evidence="2" type="ORF">GW590_11285</name>
</gene>
<name>A0A848MJY8_9GAMM</name>
<organism evidence="2 3">
    <name type="scientific">Rouxiella aceris</name>
    <dbReference type="NCBI Taxonomy" id="2703884"/>
    <lineage>
        <taxon>Bacteria</taxon>
        <taxon>Pseudomonadati</taxon>
        <taxon>Pseudomonadota</taxon>
        <taxon>Gammaproteobacteria</taxon>
        <taxon>Enterobacterales</taxon>
        <taxon>Yersiniaceae</taxon>
        <taxon>Rouxiella</taxon>
    </lineage>
</organism>
<evidence type="ECO:0000313" key="3">
    <source>
        <dbReference type="Proteomes" id="UP000585363"/>
    </source>
</evidence>
<dbReference type="InterPro" id="IPR051044">
    <property type="entry name" value="MAG_DAG_Lipase"/>
</dbReference>
<sequence length="258" mass="28413">MSVLEINDVEIGNKGIAVYQWPHPSPRYLLLILHGHNEHMGLYESVAKSLHAHGAFVFGPDHLGHGLSHGERLVIEDFDRVVNDVQITVATIRIRYPTLPLIIIGHSMGGMIATRYVQLNKTGHCGLVLSAPLLGDRTRITNLAIKQPRKVAFTTSVNSIESKIGDSIGPFKCITLAAMDRTRRLIHSGPGFENLPVLWLYGSEDTIVLAKETQTTIDRLKGTYFVTEPIPGAQHNVFSESHLAVTLAKVISFIDSVL</sequence>
<reference evidence="2 3" key="1">
    <citation type="submission" date="2020-01" db="EMBL/GenBank/DDBJ databases">
        <authorList>
            <person name="Lee S.D."/>
        </authorList>
    </citation>
    <scope>NUCLEOTIDE SEQUENCE [LARGE SCALE GENOMIC DNA]</scope>
    <source>
        <strain evidence="2 3">SAP-1</strain>
    </source>
</reference>
<reference evidence="2 3" key="2">
    <citation type="submission" date="2020-06" db="EMBL/GenBank/DDBJ databases">
        <title>Polyphasic characterization of a Rahnella strain isolated from tree sap.</title>
        <authorList>
            <person name="Kim I.S."/>
        </authorList>
    </citation>
    <scope>NUCLEOTIDE SEQUENCE [LARGE SCALE GENOMIC DNA]</scope>
    <source>
        <strain evidence="2 3">SAP-1</strain>
    </source>
</reference>
<dbReference type="EMBL" id="JAADJU010000005">
    <property type="protein sequence ID" value="NMP27449.1"/>
    <property type="molecule type" value="Genomic_DNA"/>
</dbReference>
<dbReference type="GO" id="GO:0016787">
    <property type="term" value="F:hydrolase activity"/>
    <property type="evidence" value="ECO:0007669"/>
    <property type="project" value="UniProtKB-KW"/>
</dbReference>
<accession>A0A848MJY8</accession>
<dbReference type="PANTHER" id="PTHR11614">
    <property type="entry name" value="PHOSPHOLIPASE-RELATED"/>
    <property type="match status" value="1"/>
</dbReference>
<dbReference type="InterPro" id="IPR022742">
    <property type="entry name" value="Hydrolase_4"/>
</dbReference>
<feature type="domain" description="Serine aminopeptidase S33" evidence="1">
    <location>
        <begin position="25"/>
        <end position="144"/>
    </location>
</feature>